<dbReference type="EMBL" id="VDCV01000014">
    <property type="protein sequence ID" value="KAB5527406.1"/>
    <property type="molecule type" value="Genomic_DNA"/>
</dbReference>
<comment type="caution">
    <text evidence="2">The sequence shown here is derived from an EMBL/GenBank/DDBJ whole genome shotgun (WGS) entry which is preliminary data.</text>
</comment>
<evidence type="ECO:0000256" key="1">
    <source>
        <dbReference type="SAM" id="MobiDB-lite"/>
    </source>
</evidence>
<keyword evidence="3" id="KW-1185">Reference proteome</keyword>
<evidence type="ECO:0000313" key="2">
    <source>
        <dbReference type="EMBL" id="KAB5527406.1"/>
    </source>
</evidence>
<protein>
    <submittedName>
        <fullName evidence="2">Uncharacterized protein</fullName>
    </submittedName>
</protein>
<feature type="region of interest" description="Disordered" evidence="1">
    <location>
        <begin position="149"/>
        <end position="169"/>
    </location>
</feature>
<feature type="compositionally biased region" description="Basic and acidic residues" evidence="1">
    <location>
        <begin position="149"/>
        <end position="167"/>
    </location>
</feature>
<evidence type="ECO:0000313" key="3">
    <source>
        <dbReference type="Proteomes" id="UP000326939"/>
    </source>
</evidence>
<accession>A0A5N5K8U7</accession>
<dbReference type="AlphaFoldDB" id="A0A5N5K8U7"/>
<gene>
    <name evidence="2" type="ORF">DKX38_021253</name>
</gene>
<organism evidence="2 3">
    <name type="scientific">Salix brachista</name>
    <dbReference type="NCBI Taxonomy" id="2182728"/>
    <lineage>
        <taxon>Eukaryota</taxon>
        <taxon>Viridiplantae</taxon>
        <taxon>Streptophyta</taxon>
        <taxon>Embryophyta</taxon>
        <taxon>Tracheophyta</taxon>
        <taxon>Spermatophyta</taxon>
        <taxon>Magnoliopsida</taxon>
        <taxon>eudicotyledons</taxon>
        <taxon>Gunneridae</taxon>
        <taxon>Pentapetalae</taxon>
        <taxon>rosids</taxon>
        <taxon>fabids</taxon>
        <taxon>Malpighiales</taxon>
        <taxon>Salicaceae</taxon>
        <taxon>Saliceae</taxon>
        <taxon>Salix</taxon>
    </lineage>
</organism>
<proteinExistence type="predicted"/>
<dbReference type="Proteomes" id="UP000326939">
    <property type="component" value="Chromosome 14"/>
</dbReference>
<name>A0A5N5K8U7_9ROSI</name>
<sequence length="343" mass="38717">MNEFGLIPTSLCNLVISSDDEQGLVLKGGVLQGSCDYQIKPVKMEALKSCGRTRFAKICNILERLEQPRRKEEDKLHLENACIVSCTVSGNAGHPMTLGCSLQNFGMYAENEYHYADSECSWNFNFLAIPFSSGHPMLKSSSSMLSYDDHINTPHPRREEECSRDEDPNPCSPCITTEECNSNKESNPCNPNEEVKSQAYQHSLCRDENRKQNQREQSQQLNIGSQASCYNIERATQYTREICVQPKCSIGHPSLIEDYRARGDFALHSQSLLVCNFCEIKADTMPQFILPPTLRSSASNHLIDYNTTAWQSDNDSLVRRDPIPLGSAIFLMRCFLLQGHNQD</sequence>
<reference evidence="3" key="1">
    <citation type="journal article" date="2019" name="Gigascience">
        <title>De novo genome assembly of the endangered Acer yangbiense, a plant species with extremely small populations endemic to Yunnan Province, China.</title>
        <authorList>
            <person name="Yang J."/>
            <person name="Wariss H.M."/>
            <person name="Tao L."/>
            <person name="Zhang R."/>
            <person name="Yun Q."/>
            <person name="Hollingsworth P."/>
            <person name="Dao Z."/>
            <person name="Luo G."/>
            <person name="Guo H."/>
            <person name="Ma Y."/>
            <person name="Sun W."/>
        </authorList>
    </citation>
    <scope>NUCLEOTIDE SEQUENCE [LARGE SCALE GENOMIC DNA]</scope>
    <source>
        <strain evidence="3">cv. br00</strain>
    </source>
</reference>